<dbReference type="AlphaFoldDB" id="A0A1I7EMI3"/>
<dbReference type="RefSeq" id="WP_167378511.1">
    <property type="nucleotide sequence ID" value="NZ_CAJNBA010000008.1"/>
</dbReference>
<gene>
    <name evidence="2" type="ORF">SAMN05192563_103284</name>
</gene>
<reference evidence="2 3" key="1">
    <citation type="submission" date="2016-10" db="EMBL/GenBank/DDBJ databases">
        <authorList>
            <person name="de Groot N.N."/>
        </authorList>
    </citation>
    <scope>NUCLEOTIDE SEQUENCE [LARGE SCALE GENOMIC DNA]</scope>
    <source>
        <strain evidence="2 3">LMG 27731</strain>
    </source>
</reference>
<dbReference type="Pfam" id="PF00534">
    <property type="entry name" value="Glycos_transf_1"/>
    <property type="match status" value="1"/>
</dbReference>
<dbReference type="EMBL" id="FPBH01000032">
    <property type="protein sequence ID" value="SFU25109.1"/>
    <property type="molecule type" value="Genomic_DNA"/>
</dbReference>
<keyword evidence="2" id="KW-0808">Transferase</keyword>
<dbReference type="SUPFAM" id="SSF53756">
    <property type="entry name" value="UDP-Glycosyltransferase/glycogen phosphorylase"/>
    <property type="match status" value="1"/>
</dbReference>
<protein>
    <submittedName>
        <fullName evidence="2">Glycosyltransferase involved in cell wall bisynthesis</fullName>
    </submittedName>
</protein>
<organism evidence="2 3">
    <name type="scientific">Paraburkholderia aspalathi</name>
    <dbReference type="NCBI Taxonomy" id="1324617"/>
    <lineage>
        <taxon>Bacteria</taxon>
        <taxon>Pseudomonadati</taxon>
        <taxon>Pseudomonadota</taxon>
        <taxon>Betaproteobacteria</taxon>
        <taxon>Burkholderiales</taxon>
        <taxon>Burkholderiaceae</taxon>
        <taxon>Paraburkholderia</taxon>
    </lineage>
</organism>
<dbReference type="Gene3D" id="3.40.50.2000">
    <property type="entry name" value="Glycogen Phosphorylase B"/>
    <property type="match status" value="1"/>
</dbReference>
<dbReference type="GeneID" id="77198816"/>
<proteinExistence type="predicted"/>
<evidence type="ECO:0000313" key="3">
    <source>
        <dbReference type="Proteomes" id="UP000198844"/>
    </source>
</evidence>
<dbReference type="InterPro" id="IPR001296">
    <property type="entry name" value="Glyco_trans_1"/>
</dbReference>
<evidence type="ECO:0000313" key="2">
    <source>
        <dbReference type="EMBL" id="SFU25109.1"/>
    </source>
</evidence>
<sequence>MTSKFNTNGKPRLAIISTFDELCGIAGYTKALVPQLDDYFDVTVFDLDQFFFRSEAKSVQKLADIEISRICEELRDFDVVNIQLEHGTLGRTKKAIFRRFEKIVKASPRLCVTFHTILQSLPFPWQDIAGSALKFRFGKAVGVWRAHVGNNLLSTELYKRLKASKASVIVHTRRDMRMLKYVHQIDKVFDHPLAFYPQRVVDEVKRTARRSDFPRLGKLPDDAIVLGCFGFVSKYKGIDVALRALRLLPPNFHLAIFGGLHPNEIKKGVALDSYLSDLVDQIEPGRKWLDIEGEEDAKLNLTLGASDYERLSTSKHPADLSSRVHFMGALKDEDFPKAMHISDIALLPYMEVGQSSSGPMSIALEMGKPVVASRTRAFMQIERYHPDRISLFEVGNFLELSQVVSAVASGGHKCDATTYDTESNAGVYRRALGY</sequence>
<name>A0A1I7EMI3_9BURK</name>
<dbReference type="Proteomes" id="UP000198844">
    <property type="component" value="Unassembled WGS sequence"/>
</dbReference>
<accession>A0A1I7EMI3</accession>
<evidence type="ECO:0000259" key="1">
    <source>
        <dbReference type="Pfam" id="PF00534"/>
    </source>
</evidence>
<feature type="domain" description="Glycosyl transferase family 1" evidence="1">
    <location>
        <begin position="219"/>
        <end position="381"/>
    </location>
</feature>
<dbReference type="GO" id="GO:0016757">
    <property type="term" value="F:glycosyltransferase activity"/>
    <property type="evidence" value="ECO:0007669"/>
    <property type="project" value="InterPro"/>
</dbReference>